<gene>
    <name evidence="1" type="ORF">BpHYR1_038689</name>
</gene>
<organism evidence="1 2">
    <name type="scientific">Brachionus plicatilis</name>
    <name type="common">Marine rotifer</name>
    <name type="synonym">Brachionus muelleri</name>
    <dbReference type="NCBI Taxonomy" id="10195"/>
    <lineage>
        <taxon>Eukaryota</taxon>
        <taxon>Metazoa</taxon>
        <taxon>Spiralia</taxon>
        <taxon>Gnathifera</taxon>
        <taxon>Rotifera</taxon>
        <taxon>Eurotatoria</taxon>
        <taxon>Monogononta</taxon>
        <taxon>Pseudotrocha</taxon>
        <taxon>Ploima</taxon>
        <taxon>Brachionidae</taxon>
        <taxon>Brachionus</taxon>
    </lineage>
</organism>
<evidence type="ECO:0000313" key="1">
    <source>
        <dbReference type="EMBL" id="RNA26879.1"/>
    </source>
</evidence>
<dbReference type="AlphaFoldDB" id="A0A3M7RTT5"/>
<name>A0A3M7RTT5_BRAPC</name>
<sequence>MNLKFVLISKINELMTIISVASLLHSFLKNLWPYFSRDRKKVCNTSVKKRKQKNLLFFFAREQWDLQIFINVEKLKI</sequence>
<dbReference type="EMBL" id="REGN01002655">
    <property type="protein sequence ID" value="RNA26879.1"/>
    <property type="molecule type" value="Genomic_DNA"/>
</dbReference>
<comment type="caution">
    <text evidence="1">The sequence shown here is derived from an EMBL/GenBank/DDBJ whole genome shotgun (WGS) entry which is preliminary data.</text>
</comment>
<protein>
    <submittedName>
        <fullName evidence="1">Uncharacterized protein</fullName>
    </submittedName>
</protein>
<proteinExistence type="predicted"/>
<reference evidence="1 2" key="1">
    <citation type="journal article" date="2018" name="Sci. Rep.">
        <title>Genomic signatures of local adaptation to the degree of environmental predictability in rotifers.</title>
        <authorList>
            <person name="Franch-Gras L."/>
            <person name="Hahn C."/>
            <person name="Garcia-Roger E.M."/>
            <person name="Carmona M.J."/>
            <person name="Serra M."/>
            <person name="Gomez A."/>
        </authorList>
    </citation>
    <scope>NUCLEOTIDE SEQUENCE [LARGE SCALE GENOMIC DNA]</scope>
    <source>
        <strain evidence="1">HYR1</strain>
    </source>
</reference>
<dbReference type="Proteomes" id="UP000276133">
    <property type="component" value="Unassembled WGS sequence"/>
</dbReference>
<accession>A0A3M7RTT5</accession>
<evidence type="ECO:0000313" key="2">
    <source>
        <dbReference type="Proteomes" id="UP000276133"/>
    </source>
</evidence>
<keyword evidence="2" id="KW-1185">Reference proteome</keyword>